<evidence type="ECO:0000313" key="1">
    <source>
        <dbReference type="EMBL" id="JAD39682.1"/>
    </source>
</evidence>
<name>A0A0A8ZY16_ARUDO</name>
<accession>A0A0A8ZY16</accession>
<proteinExistence type="predicted"/>
<reference evidence="1" key="1">
    <citation type="submission" date="2014-09" db="EMBL/GenBank/DDBJ databases">
        <authorList>
            <person name="Magalhaes I.L.F."/>
            <person name="Oliveira U."/>
            <person name="Santos F.R."/>
            <person name="Vidigal T.H.D.A."/>
            <person name="Brescovit A.D."/>
            <person name="Santos A.J."/>
        </authorList>
    </citation>
    <scope>NUCLEOTIDE SEQUENCE</scope>
    <source>
        <tissue evidence="1">Shoot tissue taken approximately 20 cm above the soil surface</tissue>
    </source>
</reference>
<sequence>MLAIVFMHGIKPDQIYDDFVFRSYDGKKNKPLRVQRHTVHNNDRSFLKSISKTG</sequence>
<reference evidence="1" key="2">
    <citation type="journal article" date="2015" name="Data Brief">
        <title>Shoot transcriptome of the giant reed, Arundo donax.</title>
        <authorList>
            <person name="Barrero R.A."/>
            <person name="Guerrero F.D."/>
            <person name="Moolhuijzen P."/>
            <person name="Goolsby J.A."/>
            <person name="Tidwell J."/>
            <person name="Bellgard S.E."/>
            <person name="Bellgard M.I."/>
        </authorList>
    </citation>
    <scope>NUCLEOTIDE SEQUENCE</scope>
    <source>
        <tissue evidence="1">Shoot tissue taken approximately 20 cm above the soil surface</tissue>
    </source>
</reference>
<dbReference type="EMBL" id="GBRH01258213">
    <property type="protein sequence ID" value="JAD39682.1"/>
    <property type="molecule type" value="Transcribed_RNA"/>
</dbReference>
<protein>
    <submittedName>
        <fullName evidence="1">Uncharacterized protein</fullName>
    </submittedName>
</protein>
<organism evidence="1">
    <name type="scientific">Arundo donax</name>
    <name type="common">Giant reed</name>
    <name type="synonym">Donax arundinaceus</name>
    <dbReference type="NCBI Taxonomy" id="35708"/>
    <lineage>
        <taxon>Eukaryota</taxon>
        <taxon>Viridiplantae</taxon>
        <taxon>Streptophyta</taxon>
        <taxon>Embryophyta</taxon>
        <taxon>Tracheophyta</taxon>
        <taxon>Spermatophyta</taxon>
        <taxon>Magnoliopsida</taxon>
        <taxon>Liliopsida</taxon>
        <taxon>Poales</taxon>
        <taxon>Poaceae</taxon>
        <taxon>PACMAD clade</taxon>
        <taxon>Arundinoideae</taxon>
        <taxon>Arundineae</taxon>
        <taxon>Arundo</taxon>
    </lineage>
</organism>
<dbReference type="AlphaFoldDB" id="A0A0A8ZY16"/>